<proteinExistence type="predicted"/>
<keyword evidence="2" id="KW-1185">Reference proteome</keyword>
<reference evidence="1" key="1">
    <citation type="submission" date="2021-04" db="EMBL/GenBank/DDBJ databases">
        <title>Dactylosporangium aurantiacum NRRL B-8018 full assembly.</title>
        <authorList>
            <person name="Hartkoorn R.C."/>
            <person name="Beaudoing E."/>
            <person name="Hot D."/>
        </authorList>
    </citation>
    <scope>NUCLEOTIDE SEQUENCE</scope>
    <source>
        <strain evidence="1">NRRL B-8018</strain>
    </source>
</reference>
<dbReference type="Proteomes" id="UP001058003">
    <property type="component" value="Chromosome"/>
</dbReference>
<gene>
    <name evidence="1" type="ORF">Daura_16850</name>
</gene>
<organism evidence="1 2">
    <name type="scientific">Dactylosporangium aurantiacum</name>
    <dbReference type="NCBI Taxonomy" id="35754"/>
    <lineage>
        <taxon>Bacteria</taxon>
        <taxon>Bacillati</taxon>
        <taxon>Actinomycetota</taxon>
        <taxon>Actinomycetes</taxon>
        <taxon>Micromonosporales</taxon>
        <taxon>Micromonosporaceae</taxon>
        <taxon>Dactylosporangium</taxon>
    </lineage>
</organism>
<dbReference type="AlphaFoldDB" id="A0A9Q9IL67"/>
<dbReference type="SUPFAM" id="SSF54593">
    <property type="entry name" value="Glyoxalase/Bleomycin resistance protein/Dihydroxybiphenyl dioxygenase"/>
    <property type="match status" value="1"/>
</dbReference>
<dbReference type="Gene3D" id="3.10.180.10">
    <property type="entry name" value="2,3-Dihydroxybiphenyl 1,2-Dioxygenase, domain 1"/>
    <property type="match status" value="1"/>
</dbReference>
<sequence>MTEVQPNETTVPLLGCVAPEETLAFWRALGFAVTYEQTRPYLYLAVRWSGFELHYSRAAAGVDPAQEHTGGCLVMVDAVAPYHAAFTAAMRDAYGKVLVQGLPRITRFRPGASRFTVMDPSGNSIVFIQRDEPAEVEYGGSKRLQGLAKVLDNARILREFKQDDLAAFRALNSGLRRHGDTAPPLEQATALAQLIELATVLDEPERVPAWGERLRGLALTADERQQVEAAVTEPALLGPWLPG</sequence>
<dbReference type="EMBL" id="CP073767">
    <property type="protein sequence ID" value="UWZ57681.1"/>
    <property type="molecule type" value="Genomic_DNA"/>
</dbReference>
<dbReference type="KEGG" id="daur:Daura_16850"/>
<accession>A0A9Q9IL67</accession>
<protein>
    <submittedName>
        <fullName evidence="1">Glyoxalase</fullName>
    </submittedName>
</protein>
<evidence type="ECO:0000313" key="2">
    <source>
        <dbReference type="Proteomes" id="UP001058003"/>
    </source>
</evidence>
<dbReference type="InterPro" id="IPR029068">
    <property type="entry name" value="Glyas_Bleomycin-R_OHBP_Dase"/>
</dbReference>
<name>A0A9Q9IL67_9ACTN</name>
<evidence type="ECO:0000313" key="1">
    <source>
        <dbReference type="EMBL" id="UWZ57681.1"/>
    </source>
</evidence>
<dbReference type="RefSeq" id="WP_033360938.1">
    <property type="nucleotide sequence ID" value="NZ_CP073767.1"/>
</dbReference>